<feature type="transmembrane region" description="Helical" evidence="12">
    <location>
        <begin position="383"/>
        <end position="403"/>
    </location>
</feature>
<feature type="transmembrane region" description="Helical" evidence="12">
    <location>
        <begin position="83"/>
        <end position="105"/>
    </location>
</feature>
<evidence type="ECO:0000256" key="10">
    <source>
        <dbReference type="ARBA" id="ARBA00023136"/>
    </source>
</evidence>
<evidence type="ECO:0000256" key="4">
    <source>
        <dbReference type="ARBA" id="ARBA00006665"/>
    </source>
</evidence>
<feature type="transmembrane region" description="Helical" evidence="12">
    <location>
        <begin position="267"/>
        <end position="286"/>
    </location>
</feature>
<keyword evidence="15" id="KW-1185">Reference proteome</keyword>
<feature type="transmembrane region" description="Helical" evidence="12">
    <location>
        <begin position="117"/>
        <end position="137"/>
    </location>
</feature>
<evidence type="ECO:0000256" key="6">
    <source>
        <dbReference type="ARBA" id="ARBA00022679"/>
    </source>
</evidence>
<keyword evidence="8" id="KW-0256">Endoplasmic reticulum</keyword>
<evidence type="ECO:0000256" key="11">
    <source>
        <dbReference type="ARBA" id="ARBA00023180"/>
    </source>
</evidence>
<dbReference type="Pfam" id="PF03348">
    <property type="entry name" value="Serinc"/>
    <property type="match status" value="1"/>
</dbReference>
<feature type="transmembrane region" description="Helical" evidence="12">
    <location>
        <begin position="1222"/>
        <end position="1245"/>
    </location>
</feature>
<comment type="similarity">
    <text evidence="3">Belongs to the PIGG/PIGN/PIGO family. PIGG subfamily.</text>
</comment>
<sequence>NMRGLRATYLGLFLCNAIFAAVFRSAGEGVLARFGTFKDCDESKNPSCKGNQMIFRASFSIAVFFLLRTCVNRFWRPKSACVVTMIVCIVEVPIYVGILVGSFYIPSEFFEGYFEFARVASGFFILFQILSIVDFSYQMRDTLIQRIELAEQSAQGGEANASSSCVAVLWKSLFLGLCVGMLCGIVAGLVFLYQFYGNCGVGMAFTTVTTVFAVIFVAICVSPWFDAGLLPPCVVSGYLVLMCWQALTSNPDESCEPIGAIPTDTNRHSVIYSAIVGAFAMTWTSWRTSSAATDMFAHDSPSKTATTTKDPAAVQDFSTVVVVDDVEAQKAQASAQREATTDSNLVPVEPWQFHFMMFLGGVYMAMVLTDWNSTNSTSNGVSMWVKIVSQWLTILLFLWTSVAPKLFPNRDFRVYFASSGLLKLDEVFFTPPTSASSRGGTSTVSVTSSASAPPAFDRLVIVLIDAMRADMVLGSDALYGSAVSTSQVQGKRENELSSFMPYTKSLLDEGVALGYVGYASVPTVTMPRLKALVTGKSPAFIDILKNFNSVELAEENLVQLLEHHGHRIVFYGDDTWLKLFPKSFLRHEGTSGFFTRDTVEVDNNVTRHLKDELDPQMHHAKSHDWDVLVVHYLGLDHVGHLKGPRSPLMREKLEEMDGIVKQIREAVREQDKVRREKNPDARPSLVLLCSDHGMSEVGNHGGATVEESSALMMFIREGNGRVPNIPQDRRRRMQVDLVPTLALLFGVAIPAYSTGLLIDELVADSFQSTKHHSQALIRNLQQLYALARIKFHSSALRTFDAEFHTVLALKPDDDGSDFIPELQIACQQLQSRVLESDGSEYDGRKVAGGVALLLVAIVGCVISRSFLVALAPRQWSFLGAVLVVGTLLQVIALSSSSSIENEHATIFFFLTTFGVGAIISWWRDAGARRDRRPLVLLCGHLVLVRCLRSRNQVINFGRLNGIAVDSQAPGNEFANDDSLSILTTGSAIPFLPTEVTMAAIWIITAWKHWETFFSQVHKKTNAGKALHVSAQLIFVFAVICAALCARASDPEADVTTAIVDADTSARLVYVASLGLVGLSVGDAPARWERLEMACWALAVLLQRTANLPTLLFLCLELLALTLWVRAAQANGTANTGGCTQALLCLWLTQMSFFALGNSHLVTTIDISNSYHGLSGYSQGIVGLLTFINVYSGPLVCLLSVAQWTRANCKASEVVSTMFVAHVLRFAVYAIIVYFMRFHLFIWSVFAPKVRMQL</sequence>
<evidence type="ECO:0000256" key="1">
    <source>
        <dbReference type="ARBA" id="ARBA00004477"/>
    </source>
</evidence>
<keyword evidence="10 12" id="KW-0472">Membrane</keyword>
<dbReference type="CDD" id="cd16024">
    <property type="entry name" value="GPI_EPT_2"/>
    <property type="match status" value="1"/>
</dbReference>
<feature type="non-terminal residue" evidence="14">
    <location>
        <position position="1"/>
    </location>
</feature>
<dbReference type="Gene3D" id="3.40.720.10">
    <property type="entry name" value="Alkaline Phosphatase, subunit A"/>
    <property type="match status" value="1"/>
</dbReference>
<comment type="caution">
    <text evidence="14">The sequence shown here is derived from an EMBL/GenBank/DDBJ whole genome shotgun (WGS) entry which is preliminary data.</text>
</comment>
<gene>
    <name evidence="14" type="ORF">N0F65_001892</name>
</gene>
<keyword evidence="6" id="KW-0808">Transferase</keyword>
<evidence type="ECO:0000256" key="3">
    <source>
        <dbReference type="ARBA" id="ARBA00005315"/>
    </source>
</evidence>
<evidence type="ECO:0000259" key="13">
    <source>
        <dbReference type="Pfam" id="PF19316"/>
    </source>
</evidence>
<feature type="transmembrane region" description="Helical" evidence="12">
    <location>
        <begin position="173"/>
        <end position="196"/>
    </location>
</feature>
<dbReference type="SUPFAM" id="SSF53649">
    <property type="entry name" value="Alkaline phosphatase-like"/>
    <property type="match status" value="1"/>
</dbReference>
<keyword evidence="7 12" id="KW-0812">Transmembrane</keyword>
<feature type="transmembrane region" description="Helical" evidence="12">
    <location>
        <begin position="1026"/>
        <end position="1045"/>
    </location>
</feature>
<comment type="pathway">
    <text evidence="2">Glycolipid biosynthesis; glycosylphosphatidylinositol-anchor biosynthesis.</text>
</comment>
<dbReference type="PANTHER" id="PTHR23072:SF0">
    <property type="entry name" value="GPI ETHANOLAMINE PHOSPHATE TRANSFERASE 2"/>
    <property type="match status" value="1"/>
</dbReference>
<feature type="transmembrane region" description="Helical" evidence="12">
    <location>
        <begin position="202"/>
        <end position="221"/>
    </location>
</feature>
<dbReference type="InterPro" id="IPR005016">
    <property type="entry name" value="TDE1/TMS"/>
</dbReference>
<dbReference type="InterPro" id="IPR039527">
    <property type="entry name" value="PIGG/GPI7"/>
</dbReference>
<evidence type="ECO:0000256" key="9">
    <source>
        <dbReference type="ARBA" id="ARBA00022989"/>
    </source>
</evidence>
<feature type="transmembrane region" description="Helical" evidence="12">
    <location>
        <begin position="228"/>
        <end position="247"/>
    </location>
</feature>
<keyword evidence="5" id="KW-0337">GPI-anchor biosynthesis</keyword>
<dbReference type="Pfam" id="PF01663">
    <property type="entry name" value="Phosphodiest"/>
    <property type="match status" value="1"/>
</dbReference>
<keyword evidence="9 12" id="KW-1133">Transmembrane helix</keyword>
<dbReference type="InterPro" id="IPR037674">
    <property type="entry name" value="PIG-G_N"/>
</dbReference>
<comment type="subcellular location">
    <subcellularLocation>
        <location evidence="1">Endoplasmic reticulum membrane</location>
        <topology evidence="1">Multi-pass membrane protein</topology>
    </subcellularLocation>
</comment>
<feature type="transmembrane region" description="Helical" evidence="12">
    <location>
        <begin position="53"/>
        <end position="71"/>
    </location>
</feature>
<dbReference type="PANTHER" id="PTHR23072">
    <property type="entry name" value="PHOSPHATIDYLINOSITOL GLYCAN-RELATED"/>
    <property type="match status" value="1"/>
</dbReference>
<dbReference type="InterPro" id="IPR017850">
    <property type="entry name" value="Alkaline_phosphatase_core_sf"/>
</dbReference>
<keyword evidence="11" id="KW-0325">Glycoprotein</keyword>
<dbReference type="Proteomes" id="UP001146120">
    <property type="component" value="Unassembled WGS sequence"/>
</dbReference>
<protein>
    <recommendedName>
        <fullName evidence="13">GPI ethanolamine phosphate transferase 2 C-terminal domain-containing protein</fullName>
    </recommendedName>
</protein>
<feature type="transmembrane region" description="Helical" evidence="12">
    <location>
        <begin position="1176"/>
        <end position="1201"/>
    </location>
</feature>
<dbReference type="Pfam" id="PF19316">
    <property type="entry name" value="PIGO_PIGG"/>
    <property type="match status" value="1"/>
</dbReference>
<dbReference type="GO" id="GO:0005789">
    <property type="term" value="C:endoplasmic reticulum membrane"/>
    <property type="evidence" value="ECO:0007669"/>
    <property type="project" value="UniProtKB-SubCell"/>
</dbReference>
<feature type="transmembrane region" description="Helical" evidence="12">
    <location>
        <begin position="737"/>
        <end position="758"/>
    </location>
</feature>
<evidence type="ECO:0000256" key="12">
    <source>
        <dbReference type="SAM" id="Phobius"/>
    </source>
</evidence>
<dbReference type="GO" id="GO:0006506">
    <property type="term" value="P:GPI anchor biosynthetic process"/>
    <property type="evidence" value="ECO:0007669"/>
    <property type="project" value="UniProtKB-KW"/>
</dbReference>
<dbReference type="EMBL" id="DAKRPA010000079">
    <property type="protein sequence ID" value="DAZ99655.1"/>
    <property type="molecule type" value="Genomic_DNA"/>
</dbReference>
<feature type="transmembrane region" description="Helical" evidence="12">
    <location>
        <begin position="875"/>
        <end position="892"/>
    </location>
</feature>
<name>A0AAV2Z012_9STRA</name>
<evidence type="ECO:0000256" key="8">
    <source>
        <dbReference type="ARBA" id="ARBA00022824"/>
    </source>
</evidence>
<organism evidence="14 15">
    <name type="scientific">Lagenidium giganteum</name>
    <dbReference type="NCBI Taxonomy" id="4803"/>
    <lineage>
        <taxon>Eukaryota</taxon>
        <taxon>Sar</taxon>
        <taxon>Stramenopiles</taxon>
        <taxon>Oomycota</taxon>
        <taxon>Peronosporomycetes</taxon>
        <taxon>Pythiales</taxon>
        <taxon>Pythiaceae</taxon>
    </lineage>
</organism>
<reference evidence="14" key="1">
    <citation type="submission" date="2022-11" db="EMBL/GenBank/DDBJ databases">
        <authorList>
            <person name="Morgan W.R."/>
            <person name="Tartar A."/>
        </authorList>
    </citation>
    <scope>NUCLEOTIDE SEQUENCE</scope>
    <source>
        <strain evidence="14">ARSEF 373</strain>
    </source>
</reference>
<accession>A0AAV2Z012</accession>
<evidence type="ECO:0000313" key="15">
    <source>
        <dbReference type="Proteomes" id="UP001146120"/>
    </source>
</evidence>
<feature type="domain" description="GPI ethanolamine phosphate transferase 2 C-terminal" evidence="13">
    <location>
        <begin position="1096"/>
        <end position="1248"/>
    </location>
</feature>
<proteinExistence type="inferred from homology"/>
<evidence type="ECO:0000256" key="2">
    <source>
        <dbReference type="ARBA" id="ARBA00004687"/>
    </source>
</evidence>
<evidence type="ECO:0000256" key="7">
    <source>
        <dbReference type="ARBA" id="ARBA00022692"/>
    </source>
</evidence>
<feature type="transmembrane region" description="Helical" evidence="12">
    <location>
        <begin position="353"/>
        <end position="371"/>
    </location>
</feature>
<reference evidence="14" key="2">
    <citation type="journal article" date="2023" name="Microbiol Resour">
        <title>Decontamination and Annotation of the Draft Genome Sequence of the Oomycete Lagenidium giganteum ARSEF 373.</title>
        <authorList>
            <person name="Morgan W.R."/>
            <person name="Tartar A."/>
        </authorList>
    </citation>
    <scope>NUCLEOTIDE SEQUENCE</scope>
    <source>
        <strain evidence="14">ARSEF 373</strain>
    </source>
</reference>
<dbReference type="AlphaFoldDB" id="A0AAV2Z012"/>
<evidence type="ECO:0000313" key="14">
    <source>
        <dbReference type="EMBL" id="DAZ99655.1"/>
    </source>
</evidence>
<evidence type="ECO:0000256" key="5">
    <source>
        <dbReference type="ARBA" id="ARBA00022502"/>
    </source>
</evidence>
<dbReference type="InterPro" id="IPR045687">
    <property type="entry name" value="PIGG/GPI7_C"/>
</dbReference>
<feature type="transmembrane region" description="Helical" evidence="12">
    <location>
        <begin position="846"/>
        <end position="863"/>
    </location>
</feature>
<feature type="transmembrane region" description="Helical" evidence="12">
    <location>
        <begin position="1136"/>
        <end position="1156"/>
    </location>
</feature>
<comment type="similarity">
    <text evidence="4">Belongs to the TDE1 family.</text>
</comment>
<feature type="transmembrane region" description="Helical" evidence="12">
    <location>
        <begin position="1105"/>
        <end position="1124"/>
    </location>
</feature>
<feature type="transmembrane region" description="Helical" evidence="12">
    <location>
        <begin position="904"/>
        <end position="922"/>
    </location>
</feature>
<dbReference type="GO" id="GO:0051267">
    <property type="term" value="F:CP2 mannose-ethanolamine phosphotransferase activity"/>
    <property type="evidence" value="ECO:0007669"/>
    <property type="project" value="TreeGrafter"/>
</dbReference>
<dbReference type="InterPro" id="IPR002591">
    <property type="entry name" value="Phosphodiest/P_Trfase"/>
</dbReference>